<dbReference type="Pfam" id="PF01569">
    <property type="entry name" value="PAP2"/>
    <property type="match status" value="1"/>
</dbReference>
<comment type="caution">
    <text evidence="3">The sequence shown here is derived from an EMBL/GenBank/DDBJ whole genome shotgun (WGS) entry which is preliminary data.</text>
</comment>
<evidence type="ECO:0000259" key="2">
    <source>
        <dbReference type="Pfam" id="PF01569"/>
    </source>
</evidence>
<feature type="domain" description="Phosphatidic acid phosphatase type 2/haloperoxidase" evidence="2">
    <location>
        <begin position="140"/>
        <end position="225"/>
    </location>
</feature>
<keyword evidence="1" id="KW-0472">Membrane</keyword>
<feature type="transmembrane region" description="Helical" evidence="1">
    <location>
        <begin position="498"/>
        <end position="520"/>
    </location>
</feature>
<dbReference type="eggNOG" id="COG1633">
    <property type="taxonomic scope" value="Bacteria"/>
</dbReference>
<dbReference type="RefSeq" id="WP_006973187.1">
    <property type="nucleotide sequence ID" value="NZ_ABCS01000042.1"/>
</dbReference>
<reference evidence="3 4" key="1">
    <citation type="submission" date="2007-06" db="EMBL/GenBank/DDBJ databases">
        <authorList>
            <person name="Shimkets L."/>
            <person name="Ferriera S."/>
            <person name="Johnson J."/>
            <person name="Kravitz S."/>
            <person name="Beeson K."/>
            <person name="Sutton G."/>
            <person name="Rogers Y.-H."/>
            <person name="Friedman R."/>
            <person name="Frazier M."/>
            <person name="Venter J.C."/>
        </authorList>
    </citation>
    <scope>NUCLEOTIDE SEQUENCE [LARGE SCALE GENOMIC DNA]</scope>
    <source>
        <strain evidence="3 4">SIR-1</strain>
    </source>
</reference>
<dbReference type="InterPro" id="IPR000326">
    <property type="entry name" value="PAP2/HPO"/>
</dbReference>
<dbReference type="InterPro" id="IPR009078">
    <property type="entry name" value="Ferritin-like_SF"/>
</dbReference>
<evidence type="ECO:0000313" key="4">
    <source>
        <dbReference type="Proteomes" id="UP000005801"/>
    </source>
</evidence>
<feature type="transmembrane region" description="Helical" evidence="1">
    <location>
        <begin position="61"/>
        <end position="80"/>
    </location>
</feature>
<sequence>MSDAPARGRSVASVLRRLGLWALTMTLVLALYVVGKFGGALREPTSLPLTVIDTAIPLIPWTVWPYSTITWACLLAWLAVPSRRDAARLLFAVLAAASVCAAVFLIFPTTYPRAAHPLALLPDSPAVRELWRLRLADSPTNCLPSLHVALAWTLALVGTQPYTRAEWSRRSGAVPSWAPPLLRGVALTWAAVVALTTLTTKQHYVVDVPTGAAVGVFAWWAARRALPGEATTFAWARSGGLALTWDTHTRALAKLRAKVEGYQWSLDEVEWPTQPGPPLDPTLVRLINELIYIEEIAGMNFALLAEAARDQADLSRLYALFAEEERRHAEGLRRVLAIHGAPLRPPGLGNSLVLQEFDALDPRSEADVLLIATANPVFETMLDAGTVPFLRAHPALASAYFDDFIARITRDESAHLAVNWMVVREAGERLRTGRRGFGRLGVLFNPSIARGMIAVPFMSLDVYSLAHRLGYRFETLLPAFGKLWRLHRRYAELSAYPLWWVFRVFTACGALATVVAAGLARTGLIFIRFWTALTRLTDGVARLVFGRRLLAKRGLPAAR</sequence>
<dbReference type="eggNOG" id="COG0671">
    <property type="taxonomic scope" value="Bacteria"/>
</dbReference>
<feature type="transmembrane region" description="Helical" evidence="1">
    <location>
        <begin position="20"/>
        <end position="41"/>
    </location>
</feature>
<accession>A6G8Z2</accession>
<dbReference type="OrthoDB" id="9790723at2"/>
<dbReference type="GO" id="GO:0016020">
    <property type="term" value="C:membrane"/>
    <property type="evidence" value="ECO:0007669"/>
    <property type="project" value="UniProtKB-SubCell"/>
</dbReference>
<feature type="transmembrane region" description="Helical" evidence="1">
    <location>
        <begin position="87"/>
        <end position="107"/>
    </location>
</feature>
<dbReference type="SUPFAM" id="SSF47240">
    <property type="entry name" value="Ferritin-like"/>
    <property type="match status" value="1"/>
</dbReference>
<evidence type="ECO:0000256" key="1">
    <source>
        <dbReference type="SAM" id="Phobius"/>
    </source>
</evidence>
<gene>
    <name evidence="3" type="ORF">PPSIR1_14035</name>
</gene>
<proteinExistence type="predicted"/>
<dbReference type="EMBL" id="ABCS01000042">
    <property type="protein sequence ID" value="EDM77678.1"/>
    <property type="molecule type" value="Genomic_DNA"/>
</dbReference>
<dbReference type="STRING" id="391625.PPSIR1_14035"/>
<organism evidence="3 4">
    <name type="scientific">Plesiocystis pacifica SIR-1</name>
    <dbReference type="NCBI Taxonomy" id="391625"/>
    <lineage>
        <taxon>Bacteria</taxon>
        <taxon>Pseudomonadati</taxon>
        <taxon>Myxococcota</taxon>
        <taxon>Polyangia</taxon>
        <taxon>Nannocystales</taxon>
        <taxon>Nannocystaceae</taxon>
        <taxon>Plesiocystis</taxon>
    </lineage>
</organism>
<keyword evidence="1" id="KW-1133">Transmembrane helix</keyword>
<dbReference type="AlphaFoldDB" id="A6G8Z2"/>
<dbReference type="CDD" id="cd00657">
    <property type="entry name" value="Ferritin_like"/>
    <property type="match status" value="1"/>
</dbReference>
<evidence type="ECO:0000313" key="3">
    <source>
        <dbReference type="EMBL" id="EDM77678.1"/>
    </source>
</evidence>
<keyword evidence="4" id="KW-1185">Reference proteome</keyword>
<dbReference type="CDD" id="cd03386">
    <property type="entry name" value="PAP2_Aur1_like"/>
    <property type="match status" value="1"/>
</dbReference>
<keyword evidence="1" id="KW-0812">Transmembrane</keyword>
<dbReference type="Proteomes" id="UP000005801">
    <property type="component" value="Unassembled WGS sequence"/>
</dbReference>
<protein>
    <recommendedName>
        <fullName evidence="2">Phosphatidic acid phosphatase type 2/haloperoxidase domain-containing protein</fullName>
    </recommendedName>
</protein>
<name>A6G8Z2_9BACT</name>
<dbReference type="Gene3D" id="1.20.144.10">
    <property type="entry name" value="Phosphatidic acid phosphatase type 2/haloperoxidase"/>
    <property type="match status" value="1"/>
</dbReference>